<feature type="coiled-coil region" evidence="4">
    <location>
        <begin position="262"/>
        <end position="296"/>
    </location>
</feature>
<dbReference type="PANTHER" id="PTHR34835:SF34">
    <property type="entry name" value="OS08G0555500 PROTEIN"/>
    <property type="match status" value="1"/>
</dbReference>
<keyword evidence="3" id="KW-0378">Hydrolase</keyword>
<comment type="caution">
    <text evidence="6">The sequence shown here is derived from an EMBL/GenBank/DDBJ whole genome shotgun (WGS) entry which is preliminary data.</text>
</comment>
<sequence length="589" mass="66539">MQKVKIENVVKELGFSPLIGISPRVIHRDLCRELAEKFDVECSMMEYSGHKISVMGEDVQAVLGLKNEGRDVEEATRKYDGKELEKKHKINRNTTYEQLEREILCGGFEGYELKARVLLYVVGVFLCPNANRVPSVEHFKLLCSAGLRGKLNWCKYAYERLIDGIAKLQNRVGLAYMTICIAILEVRLFNYWSGIPSRAYASSNGRARIHAWGKKDVAKIVVGSDQECSEGKEGGRTNGGDDVIMEMLGKVIEELGGIKESLEACVEKDNKIENTLETLKEESKKVVDQVAGLSANMMFMKKALRVIDAKFAIGLEEGEVMMEKTDVEQSNLEYEANIVDEALKEDVILLKEEKVGVGGGRKRKSDMWQLRQSEIVLDFGYTYMSVADADTLRPDSWVGSMVIDAVGWTIIVEDSRMECKEKRGYLPCALSDQLVQGLLDGARIAEYWRFNFKPYGTVTDWKLIFIPINDNGSHWYMCVLDIDFGEAKILDSLPTTRGNAARVAVVKKLIKTLGECFHDEKFVQVFGSPSRPLTDLKVVVAKVKHQDNRDGCGMFCIKWMQLWHSKRVEDVNIGDCDRMLVLYDLVSHD</sequence>
<evidence type="ECO:0000256" key="3">
    <source>
        <dbReference type="ARBA" id="ARBA00022801"/>
    </source>
</evidence>
<dbReference type="SUPFAM" id="SSF54001">
    <property type="entry name" value="Cysteine proteinases"/>
    <property type="match status" value="1"/>
</dbReference>
<gene>
    <name evidence="6" type="ORF">V6N11_024389</name>
</gene>
<comment type="similarity">
    <text evidence="1">Belongs to the peptidase C48 family.</text>
</comment>
<keyword evidence="2" id="KW-0645">Protease</keyword>
<dbReference type="PANTHER" id="PTHR34835">
    <property type="entry name" value="OS07G0283600 PROTEIN-RELATED"/>
    <property type="match status" value="1"/>
</dbReference>
<dbReference type="InterPro" id="IPR038765">
    <property type="entry name" value="Papain-like_cys_pep_sf"/>
</dbReference>
<dbReference type="InterPro" id="IPR003653">
    <property type="entry name" value="Peptidase_C48_C"/>
</dbReference>
<evidence type="ECO:0000259" key="5">
    <source>
        <dbReference type="PROSITE" id="PS50600"/>
    </source>
</evidence>
<organism evidence="6 7">
    <name type="scientific">Hibiscus sabdariffa</name>
    <name type="common">roselle</name>
    <dbReference type="NCBI Taxonomy" id="183260"/>
    <lineage>
        <taxon>Eukaryota</taxon>
        <taxon>Viridiplantae</taxon>
        <taxon>Streptophyta</taxon>
        <taxon>Embryophyta</taxon>
        <taxon>Tracheophyta</taxon>
        <taxon>Spermatophyta</taxon>
        <taxon>Magnoliopsida</taxon>
        <taxon>eudicotyledons</taxon>
        <taxon>Gunneridae</taxon>
        <taxon>Pentapetalae</taxon>
        <taxon>rosids</taxon>
        <taxon>malvids</taxon>
        <taxon>Malvales</taxon>
        <taxon>Malvaceae</taxon>
        <taxon>Malvoideae</taxon>
        <taxon>Hibiscus</taxon>
    </lineage>
</organism>
<proteinExistence type="inferred from homology"/>
<dbReference type="Proteomes" id="UP001396334">
    <property type="component" value="Unassembled WGS sequence"/>
</dbReference>
<evidence type="ECO:0000313" key="6">
    <source>
        <dbReference type="EMBL" id="KAK8974747.1"/>
    </source>
</evidence>
<accession>A0ABR2NFF7</accession>
<keyword evidence="4" id="KW-0175">Coiled coil</keyword>
<dbReference type="Gene3D" id="3.40.395.10">
    <property type="entry name" value="Adenoviral Proteinase, Chain A"/>
    <property type="match status" value="1"/>
</dbReference>
<keyword evidence="7" id="KW-1185">Reference proteome</keyword>
<evidence type="ECO:0000313" key="7">
    <source>
        <dbReference type="Proteomes" id="UP001396334"/>
    </source>
</evidence>
<dbReference type="PROSITE" id="PS50600">
    <property type="entry name" value="ULP_PROTEASE"/>
    <property type="match status" value="1"/>
</dbReference>
<evidence type="ECO:0000256" key="2">
    <source>
        <dbReference type="ARBA" id="ARBA00022670"/>
    </source>
</evidence>
<dbReference type="EMBL" id="JBBPBN010000157">
    <property type="protein sequence ID" value="KAK8974747.1"/>
    <property type="molecule type" value="Genomic_DNA"/>
</dbReference>
<evidence type="ECO:0000256" key="1">
    <source>
        <dbReference type="ARBA" id="ARBA00005234"/>
    </source>
</evidence>
<reference evidence="6 7" key="1">
    <citation type="journal article" date="2024" name="G3 (Bethesda)">
        <title>Genome assembly of Hibiscus sabdariffa L. provides insights into metabolisms of medicinal natural products.</title>
        <authorList>
            <person name="Kim T."/>
        </authorList>
    </citation>
    <scope>NUCLEOTIDE SEQUENCE [LARGE SCALE GENOMIC DNA]</scope>
    <source>
        <strain evidence="6">TK-2024</strain>
        <tissue evidence="6">Old leaves</tissue>
    </source>
</reference>
<name>A0ABR2NFF7_9ROSI</name>
<feature type="domain" description="Ubiquitin-like protease family profile" evidence="5">
    <location>
        <begin position="382"/>
        <end position="563"/>
    </location>
</feature>
<protein>
    <recommendedName>
        <fullName evidence="5">Ubiquitin-like protease family profile domain-containing protein</fullName>
    </recommendedName>
</protein>
<dbReference type="Pfam" id="PF02902">
    <property type="entry name" value="Peptidase_C48"/>
    <property type="match status" value="1"/>
</dbReference>
<evidence type="ECO:0000256" key="4">
    <source>
        <dbReference type="SAM" id="Coils"/>
    </source>
</evidence>